<comment type="caution">
    <text evidence="2">The sequence shown here is derived from an EMBL/GenBank/DDBJ whole genome shotgun (WGS) entry which is preliminary data.</text>
</comment>
<feature type="signal peptide" evidence="1">
    <location>
        <begin position="1"/>
        <end position="23"/>
    </location>
</feature>
<evidence type="ECO:0000313" key="3">
    <source>
        <dbReference type="Proteomes" id="UP000037035"/>
    </source>
</evidence>
<dbReference type="AlphaFoldDB" id="A0A0L6VIB0"/>
<feature type="chain" id="PRO_5005568502" evidence="1">
    <location>
        <begin position="24"/>
        <end position="98"/>
    </location>
</feature>
<evidence type="ECO:0000313" key="2">
    <source>
        <dbReference type="EMBL" id="KNZ60307.1"/>
    </source>
</evidence>
<proteinExistence type="predicted"/>
<reference evidence="2 3" key="1">
    <citation type="submission" date="2015-08" db="EMBL/GenBank/DDBJ databases">
        <title>Next Generation Sequencing and Analysis of the Genome of Puccinia sorghi L Schw, the Causal Agent of Maize Common Rust.</title>
        <authorList>
            <person name="Rochi L."/>
            <person name="Burguener G."/>
            <person name="Darino M."/>
            <person name="Turjanski A."/>
            <person name="Kreff E."/>
            <person name="Dieguez M.J."/>
            <person name="Sacco F."/>
        </authorList>
    </citation>
    <scope>NUCLEOTIDE SEQUENCE [LARGE SCALE GENOMIC DNA]</scope>
    <source>
        <strain evidence="2 3">RO10H11247</strain>
    </source>
</reference>
<keyword evidence="1" id="KW-0732">Signal</keyword>
<protein>
    <submittedName>
        <fullName evidence="2">Uncharacterized protein</fullName>
    </submittedName>
</protein>
<sequence length="98" mass="11417">MPSFLLNTHLAVLSHLGLQVSRPDLDNSRQSLYNKAYRQAALKPFCQAAAGGVYGYMKIKKRYTKDLKLLIPAYNHYIHFLQKARYEREKKTRKVTCQ</sequence>
<dbReference type="Proteomes" id="UP000037035">
    <property type="component" value="Unassembled WGS sequence"/>
</dbReference>
<dbReference type="OrthoDB" id="2517477at2759"/>
<accession>A0A0L6VIB0</accession>
<dbReference type="EMBL" id="LAVV01006364">
    <property type="protein sequence ID" value="KNZ60307.1"/>
    <property type="molecule type" value="Genomic_DNA"/>
</dbReference>
<gene>
    <name evidence="2" type="ORF">VP01_1574g3</name>
</gene>
<keyword evidence="3" id="KW-1185">Reference proteome</keyword>
<name>A0A0L6VIB0_9BASI</name>
<organism evidence="2 3">
    <name type="scientific">Puccinia sorghi</name>
    <dbReference type="NCBI Taxonomy" id="27349"/>
    <lineage>
        <taxon>Eukaryota</taxon>
        <taxon>Fungi</taxon>
        <taxon>Dikarya</taxon>
        <taxon>Basidiomycota</taxon>
        <taxon>Pucciniomycotina</taxon>
        <taxon>Pucciniomycetes</taxon>
        <taxon>Pucciniales</taxon>
        <taxon>Pucciniaceae</taxon>
        <taxon>Puccinia</taxon>
    </lineage>
</organism>
<evidence type="ECO:0000256" key="1">
    <source>
        <dbReference type="SAM" id="SignalP"/>
    </source>
</evidence>
<dbReference type="VEuPathDB" id="FungiDB:VP01_1574g3"/>